<dbReference type="EMBL" id="AP010656">
    <property type="protein sequence ID" value="BAG83641.1"/>
    <property type="molecule type" value="Genomic_DNA"/>
</dbReference>
<organism evidence="3 4">
    <name type="scientific">Azobacteroides pseudotrichonymphae genomovar. CFP2</name>
    <dbReference type="NCBI Taxonomy" id="511995"/>
    <lineage>
        <taxon>Bacteria</taxon>
        <taxon>Pseudomonadati</taxon>
        <taxon>Bacteroidota</taxon>
        <taxon>Bacteroidia</taxon>
        <taxon>Bacteroidales</taxon>
        <taxon>Candidatus Azobacteroides</taxon>
    </lineage>
</organism>
<dbReference type="SUPFAM" id="SSF56219">
    <property type="entry name" value="DNase I-like"/>
    <property type="match status" value="1"/>
</dbReference>
<dbReference type="KEGG" id="aps:CFPG_378"/>
<dbReference type="HOGENOM" id="CLU_060500_0_1_10"/>
<dbReference type="PANTHER" id="PTHR14859">
    <property type="entry name" value="CALCOFLUOR WHITE HYPERSENSITIVE PROTEIN PRECURSOR"/>
    <property type="match status" value="1"/>
</dbReference>
<dbReference type="GO" id="GO:0003824">
    <property type="term" value="F:catalytic activity"/>
    <property type="evidence" value="ECO:0007669"/>
    <property type="project" value="InterPro"/>
</dbReference>
<proteinExistence type="predicted"/>
<keyword evidence="4" id="KW-1185">Reference proteome</keyword>
<dbReference type="OrthoDB" id="635146at2"/>
<dbReference type="CDD" id="cd09084">
    <property type="entry name" value="EEP-2"/>
    <property type="match status" value="1"/>
</dbReference>
<dbReference type="Gene3D" id="3.60.10.10">
    <property type="entry name" value="Endonuclease/exonuclease/phosphatase"/>
    <property type="match status" value="1"/>
</dbReference>
<dbReference type="InterPro" id="IPR051916">
    <property type="entry name" value="GPI-anchor_lipid_remodeler"/>
</dbReference>
<reference evidence="4" key="1">
    <citation type="journal article" date="2008" name="Science">
        <title>Genome of an endosymbiont coupling N2 fixation to cellulolysis within RT protist cells in termite gut.</title>
        <authorList>
            <person name="Hongoh Y."/>
            <person name="Sharma V.K."/>
            <person name="Prakash T."/>
            <person name="Noda S."/>
            <person name="Toh H."/>
            <person name="Taylor T.D."/>
            <person name="Kudo T."/>
            <person name="Sakaki Y."/>
            <person name="Toyoda A."/>
            <person name="Hattori M."/>
            <person name="Ohkuma M."/>
        </authorList>
    </citation>
    <scope>NUCLEOTIDE SEQUENCE [LARGE SCALE GENOMIC DNA]</scope>
</reference>
<evidence type="ECO:0000259" key="2">
    <source>
        <dbReference type="Pfam" id="PF03372"/>
    </source>
</evidence>
<dbReference type="STRING" id="511995.CFPG_378"/>
<evidence type="ECO:0000313" key="3">
    <source>
        <dbReference type="EMBL" id="BAG83641.1"/>
    </source>
</evidence>
<evidence type="ECO:0000256" key="1">
    <source>
        <dbReference type="SAM" id="Phobius"/>
    </source>
</evidence>
<dbReference type="RefSeq" id="WP_012573402.1">
    <property type="nucleotide sequence ID" value="NC_011565.1"/>
</dbReference>
<dbReference type="GO" id="GO:0016020">
    <property type="term" value="C:membrane"/>
    <property type="evidence" value="ECO:0007669"/>
    <property type="project" value="GOC"/>
</dbReference>
<keyword evidence="1" id="KW-0472">Membrane</keyword>
<feature type="transmembrane region" description="Helical" evidence="1">
    <location>
        <begin position="29"/>
        <end position="54"/>
    </location>
</feature>
<feature type="transmembrane region" description="Helical" evidence="1">
    <location>
        <begin position="61"/>
        <end position="80"/>
    </location>
</feature>
<feature type="domain" description="Endonuclease/exonuclease/phosphatase" evidence="2">
    <location>
        <begin position="96"/>
        <end position="332"/>
    </location>
</feature>
<evidence type="ECO:0000313" key="4">
    <source>
        <dbReference type="Proteomes" id="UP000000723"/>
    </source>
</evidence>
<dbReference type="InterPro" id="IPR005135">
    <property type="entry name" value="Endo/exonuclease/phosphatase"/>
</dbReference>
<sequence length="343" mass="39692">MFKFVAYASLFFLVISSFSDRISPLIFPYVTYFGLAFPFIFAFNILFFFFWLIIKKWKQAFVTLTVFILCKEAICTYFPIHNKAKNIPEGCIHVSTYNLMNFGCCTKHPDSILQYVANQNSDIICFQEFRLGNKQLTLSAVRNTLRATPYFFLLPCRVAVFSKYPILSTKNIPFGSRYNGALIAELNINGRKVTLINCHLESNKILDSEKIDYYDLIQTLNVRKLGAFTYMMFHKLTPAFKIRAMQSSIIAEIIRESKNPYTIICGDFNDTPISFTYRKIKGDLEDSFVESGCGMGISFNANYFLFRIDYIFHSKNMRSYNAMVGKGEDSDHYPVQTYLQFIN</sequence>
<accession>B6YR19</accession>
<dbReference type="Proteomes" id="UP000000723">
    <property type="component" value="Chromosome"/>
</dbReference>
<dbReference type="Pfam" id="PF03372">
    <property type="entry name" value="Exo_endo_phos"/>
    <property type="match status" value="1"/>
</dbReference>
<keyword evidence="1" id="KW-0812">Transmembrane</keyword>
<name>B6YR19_AZOPC</name>
<dbReference type="eggNOG" id="COG3021">
    <property type="taxonomic scope" value="Bacteria"/>
</dbReference>
<dbReference type="AlphaFoldDB" id="B6YR19"/>
<protein>
    <recommendedName>
        <fullName evidence="2">Endonuclease/exonuclease/phosphatase domain-containing protein</fullName>
    </recommendedName>
</protein>
<dbReference type="InterPro" id="IPR036691">
    <property type="entry name" value="Endo/exonu/phosph_ase_sf"/>
</dbReference>
<dbReference type="GO" id="GO:0006506">
    <property type="term" value="P:GPI anchor biosynthetic process"/>
    <property type="evidence" value="ECO:0007669"/>
    <property type="project" value="TreeGrafter"/>
</dbReference>
<dbReference type="PANTHER" id="PTHR14859:SF15">
    <property type="entry name" value="ENDONUCLEASE_EXONUCLEASE_PHOSPHATASE DOMAIN-CONTAINING PROTEIN"/>
    <property type="match status" value="1"/>
</dbReference>
<gene>
    <name evidence="3" type="ordered locus">CFPG_378</name>
</gene>
<keyword evidence="1" id="KW-1133">Transmembrane helix</keyword>